<sequence>MKRFWDMSIATQFVCLAIVALIVSQAIGLLFSRDERDKAIRAAYREELLSQAETVARLIEATPPSLAGDILHTNNTLNSRFWVSEGEPTDAAAWRRDAWSRLVQPFSSTESAVTVAKSLEAAFHEDIKKITPANSVWIAPNKEEWKSPRIVKFVCLDSTKPDKIEKANAIGMSLKLDDDGRWLNIAFAKPWKEQFWTFHVWSVAVTAALLAILLMIATRGITRPMRRMAAAAEALGRGETVTLLPETGPYDVRHTAQAFNRMQERLQRFIADRTRLLAAIGHDLRTPITSLRLRAEFVNDDEMREKMLATIDEMQKMTEATLSFAREDSAAEETRSVDLTALIQSLSDDLADMGHDVTFNNGLKISYRCRPDSLRRALRNLVENATRYGKRARISVATQSDGIDIVIEDDGPGIPANMAEQVFMPFFRLEDSRNQETGGVGLGLSIARNIIRNHGGDIRLVNHEGGLRAIVTLPLIDMRAHLRDAA</sequence>
<organism evidence="1 2">
    <name type="scientific">Taklimakanibacter albus</name>
    <dbReference type="NCBI Taxonomy" id="2800327"/>
    <lineage>
        <taxon>Bacteria</taxon>
        <taxon>Pseudomonadati</taxon>
        <taxon>Pseudomonadota</taxon>
        <taxon>Alphaproteobacteria</taxon>
        <taxon>Hyphomicrobiales</taxon>
        <taxon>Aestuariivirgaceae</taxon>
        <taxon>Taklimakanibacter</taxon>
    </lineage>
</organism>
<name>A0ACC5RFD9_9HYPH</name>
<accession>A0ACC5RFD9</accession>
<evidence type="ECO:0000313" key="1">
    <source>
        <dbReference type="EMBL" id="MBK1871370.1"/>
    </source>
</evidence>
<evidence type="ECO:0000313" key="2">
    <source>
        <dbReference type="Proteomes" id="UP000616151"/>
    </source>
</evidence>
<gene>
    <name evidence="1" type="ORF">JHL16_33695</name>
</gene>
<proteinExistence type="predicted"/>
<comment type="caution">
    <text evidence="1">The sequence shown here is derived from an EMBL/GenBank/DDBJ whole genome shotgun (WGS) entry which is preliminary data.</text>
</comment>
<keyword evidence="2" id="KW-1185">Reference proteome</keyword>
<reference evidence="1" key="1">
    <citation type="submission" date="2021-01" db="EMBL/GenBank/DDBJ databases">
        <authorList>
            <person name="Sun Q."/>
        </authorList>
    </citation>
    <scope>NUCLEOTIDE SEQUENCE</scope>
    <source>
        <strain evidence="1">YIM B02566</strain>
    </source>
</reference>
<dbReference type="Proteomes" id="UP000616151">
    <property type="component" value="Unassembled WGS sequence"/>
</dbReference>
<protein>
    <submittedName>
        <fullName evidence="1">HAMP domain-containing protein</fullName>
    </submittedName>
</protein>
<dbReference type="EMBL" id="JAENHL010000008">
    <property type="protein sequence ID" value="MBK1871370.1"/>
    <property type="molecule type" value="Genomic_DNA"/>
</dbReference>